<evidence type="ECO:0000313" key="1">
    <source>
        <dbReference type="EMBL" id="KKL50424.1"/>
    </source>
</evidence>
<accession>A0A0F9CMM6</accession>
<dbReference type="EMBL" id="LAZR01032603">
    <property type="protein sequence ID" value="KKL50424.1"/>
    <property type="molecule type" value="Genomic_DNA"/>
</dbReference>
<feature type="non-terminal residue" evidence="1">
    <location>
        <position position="1"/>
    </location>
</feature>
<reference evidence="1" key="1">
    <citation type="journal article" date="2015" name="Nature">
        <title>Complex archaea that bridge the gap between prokaryotes and eukaryotes.</title>
        <authorList>
            <person name="Spang A."/>
            <person name="Saw J.H."/>
            <person name="Jorgensen S.L."/>
            <person name="Zaremba-Niedzwiedzka K."/>
            <person name="Martijn J."/>
            <person name="Lind A.E."/>
            <person name="van Eijk R."/>
            <person name="Schleper C."/>
            <person name="Guy L."/>
            <person name="Ettema T.J."/>
        </authorList>
    </citation>
    <scope>NUCLEOTIDE SEQUENCE</scope>
</reference>
<name>A0A0F9CMM6_9ZZZZ</name>
<sequence>YKLIGPKAPPPRPKTTLKVTQDDRFIRVNTGPALFEISRKRFNLLDKVILDANGDGNLADDETVVHSEPLLGSVVEDPNGRKYYSSAGTHKVRVIEAGPVMVKVLAQGVHVSDAEGAFKPGLYGYEVSMTFWAGKTFVDVEAILTNNSAKPIGEPHLEDWSILTRIGAGRGKWGFEAAGKRVRAEAGGGALLYQDSVGTEHWRTNTGIKVAGWPKPPAPELATFRGYKLWQSAGDKRVELASGDFADGLALCTAGPAGCAVSARNFWQQFPSALGFSADGVIRVSPFPREYKEVHWIEDGTAKAQEFRLCFFADGARDGREQALAAAKRFQKRVFALPSPAHCGQAGALSDLGPYMVHAKTAQAAKTLLAGQDGAAGAVARRKYGNGYGWQVFGMTWTERAGVSGTNYEPLGSSHNLWSHLLSGRDDFLKWGMRVSRHFRDVRAYHVEARDNLALWTDWNSYTRSCVIEHYSRLVRGPTSRSKRKVWDIYNHPYQRHRWPLPNMQHLNVDEVYDLYCLTGDDRALRCMRTIADHGVVLSTLHPRPRRARRMTGWCLRTLGRYYELTGDKRYKPYL</sequence>
<proteinExistence type="predicted"/>
<organism evidence="1">
    <name type="scientific">marine sediment metagenome</name>
    <dbReference type="NCBI Taxonomy" id="412755"/>
    <lineage>
        <taxon>unclassified sequences</taxon>
        <taxon>metagenomes</taxon>
        <taxon>ecological metagenomes</taxon>
    </lineage>
</organism>
<protein>
    <submittedName>
        <fullName evidence="1">Uncharacterized protein</fullName>
    </submittedName>
</protein>
<feature type="non-terminal residue" evidence="1">
    <location>
        <position position="575"/>
    </location>
</feature>
<dbReference type="AlphaFoldDB" id="A0A0F9CMM6"/>
<gene>
    <name evidence="1" type="ORF">LCGC14_2305630</name>
</gene>
<comment type="caution">
    <text evidence="1">The sequence shown here is derived from an EMBL/GenBank/DDBJ whole genome shotgun (WGS) entry which is preliminary data.</text>
</comment>